<keyword evidence="2 5" id="KW-0808">Transferase</keyword>
<gene>
    <name evidence="5" type="ordered locus">Xaut_1014</name>
</gene>
<evidence type="ECO:0000313" key="5">
    <source>
        <dbReference type="EMBL" id="ABS66265.1"/>
    </source>
</evidence>
<dbReference type="InterPro" id="IPR050559">
    <property type="entry name" value="P-Pant_transferase_sf"/>
</dbReference>
<evidence type="ECO:0000259" key="4">
    <source>
        <dbReference type="Pfam" id="PF22624"/>
    </source>
</evidence>
<evidence type="ECO:0000256" key="1">
    <source>
        <dbReference type="ARBA" id="ARBA00010990"/>
    </source>
</evidence>
<dbReference type="Proteomes" id="UP000002417">
    <property type="component" value="Chromosome"/>
</dbReference>
<dbReference type="InterPro" id="IPR008278">
    <property type="entry name" value="4-PPantetheinyl_Trfase_dom"/>
</dbReference>
<dbReference type="PhylomeDB" id="A7IE22"/>
<dbReference type="GO" id="GO:0019878">
    <property type="term" value="P:lysine biosynthetic process via aminoadipic acid"/>
    <property type="evidence" value="ECO:0007669"/>
    <property type="project" value="TreeGrafter"/>
</dbReference>
<dbReference type="PANTHER" id="PTHR12215">
    <property type="entry name" value="PHOSPHOPANTETHEINE TRANSFERASE"/>
    <property type="match status" value="1"/>
</dbReference>
<dbReference type="KEGG" id="xau:Xaut_1014"/>
<dbReference type="EMBL" id="CP000781">
    <property type="protein sequence ID" value="ABS66265.1"/>
    <property type="molecule type" value="Genomic_DNA"/>
</dbReference>
<evidence type="ECO:0000259" key="3">
    <source>
        <dbReference type="Pfam" id="PF01648"/>
    </source>
</evidence>
<dbReference type="STRING" id="78245.Xaut_1014"/>
<dbReference type="GO" id="GO:0000287">
    <property type="term" value="F:magnesium ion binding"/>
    <property type="evidence" value="ECO:0007669"/>
    <property type="project" value="InterPro"/>
</dbReference>
<dbReference type="Gene3D" id="3.90.470.20">
    <property type="entry name" value="4'-phosphopantetheinyl transferase domain"/>
    <property type="match status" value="2"/>
</dbReference>
<organism evidence="5 6">
    <name type="scientific">Xanthobacter autotrophicus (strain ATCC BAA-1158 / Py2)</name>
    <dbReference type="NCBI Taxonomy" id="78245"/>
    <lineage>
        <taxon>Bacteria</taxon>
        <taxon>Pseudomonadati</taxon>
        <taxon>Pseudomonadota</taxon>
        <taxon>Alphaproteobacteria</taxon>
        <taxon>Hyphomicrobiales</taxon>
        <taxon>Xanthobacteraceae</taxon>
        <taxon>Xanthobacter</taxon>
    </lineage>
</organism>
<dbReference type="GO" id="GO:0008897">
    <property type="term" value="F:holo-[acyl-carrier-protein] synthase activity"/>
    <property type="evidence" value="ECO:0007669"/>
    <property type="project" value="InterPro"/>
</dbReference>
<reference evidence="5 6" key="1">
    <citation type="submission" date="2007-07" db="EMBL/GenBank/DDBJ databases">
        <title>Complete sequence of chromosome of Xanthobacter autotrophicus Py2.</title>
        <authorList>
            <consortium name="US DOE Joint Genome Institute"/>
            <person name="Copeland A."/>
            <person name="Lucas S."/>
            <person name="Lapidus A."/>
            <person name="Barry K."/>
            <person name="Glavina del Rio T."/>
            <person name="Hammon N."/>
            <person name="Israni S."/>
            <person name="Dalin E."/>
            <person name="Tice H."/>
            <person name="Pitluck S."/>
            <person name="Sims D."/>
            <person name="Brettin T."/>
            <person name="Bruce D."/>
            <person name="Detter J.C."/>
            <person name="Han C."/>
            <person name="Tapia R."/>
            <person name="Brainard J."/>
            <person name="Schmutz J."/>
            <person name="Larimer F."/>
            <person name="Land M."/>
            <person name="Hauser L."/>
            <person name="Kyrpides N."/>
            <person name="Kim E."/>
            <person name="Ensigns S.A."/>
            <person name="Richardson P."/>
        </authorList>
    </citation>
    <scope>NUCLEOTIDE SEQUENCE [LARGE SCALE GENOMIC DNA]</scope>
    <source>
        <strain evidence="6">ATCC BAA-1158 / Py2</strain>
    </source>
</reference>
<dbReference type="InterPro" id="IPR037143">
    <property type="entry name" value="4-PPantetheinyl_Trfase_dom_sf"/>
</dbReference>
<accession>A7IE22</accession>
<proteinExistence type="inferred from homology"/>
<dbReference type="InterPro" id="IPR055066">
    <property type="entry name" value="AASDHPPT_N"/>
</dbReference>
<dbReference type="SUPFAM" id="SSF56214">
    <property type="entry name" value="4'-phosphopantetheinyl transferase"/>
    <property type="match status" value="2"/>
</dbReference>
<dbReference type="HOGENOM" id="CLU_057011_2_1_5"/>
<dbReference type="PANTHER" id="PTHR12215:SF10">
    <property type="entry name" value="L-AMINOADIPATE-SEMIALDEHYDE DEHYDROGENASE-PHOSPHOPANTETHEINYL TRANSFERASE"/>
    <property type="match status" value="1"/>
</dbReference>
<dbReference type="GO" id="GO:0005829">
    <property type="term" value="C:cytosol"/>
    <property type="evidence" value="ECO:0007669"/>
    <property type="project" value="TreeGrafter"/>
</dbReference>
<name>A7IE22_XANP2</name>
<evidence type="ECO:0000256" key="2">
    <source>
        <dbReference type="ARBA" id="ARBA00022679"/>
    </source>
</evidence>
<feature type="domain" description="4'-phosphopantetheinyl transferase N-terminal" evidence="4">
    <location>
        <begin position="35"/>
        <end position="116"/>
    </location>
</feature>
<evidence type="ECO:0000313" key="6">
    <source>
        <dbReference type="Proteomes" id="UP000002417"/>
    </source>
</evidence>
<dbReference type="Pfam" id="PF01648">
    <property type="entry name" value="ACPS"/>
    <property type="match status" value="1"/>
</dbReference>
<dbReference type="Pfam" id="PF22624">
    <property type="entry name" value="AASDHPPT_N"/>
    <property type="match status" value="1"/>
</dbReference>
<protein>
    <submittedName>
        <fullName evidence="5">4'-phosphopantetheinyl transferase</fullName>
    </submittedName>
</protein>
<dbReference type="AlphaFoldDB" id="A7IE22"/>
<comment type="similarity">
    <text evidence="1">Belongs to the P-Pant transferase superfamily. Gsp/Sfp/HetI/AcpT family.</text>
</comment>
<keyword evidence="6" id="KW-1185">Reference proteome</keyword>
<dbReference type="eggNOG" id="COG2091">
    <property type="taxonomic scope" value="Bacteria"/>
</dbReference>
<feature type="domain" description="4'-phosphopantetheinyl transferase" evidence="3">
    <location>
        <begin position="123"/>
        <end position="231"/>
    </location>
</feature>
<dbReference type="OrthoDB" id="9808281at2"/>
<sequence>MRLEDGVSAHGAAPGEVLVLHGFTHVLAQEDVRRHVMACLSPEEEARRRAFAFPRDRDMFLLAHGVMRLALGRVMGVGPRDLAFTRDAYGKPFLAGPFEAGPGFSLSHSGQAIAIAIARAPLVGVDVEAHGREVPLEAMAMVMADAEVADLAASGGSARRKAFAYWTLREAFAKAVGLGLSLPRNAVSFRLGGQGPAGEGAPAVAHLSEQFGTAGDWHLHQCDLGPDHILAVAARVPGPVAWRLLPIESVLPCAGSVRAPARPVP</sequence>